<evidence type="ECO:0000313" key="2">
    <source>
        <dbReference type="Proteomes" id="UP000863577"/>
    </source>
</evidence>
<gene>
    <name evidence="1" type="ORF">JBK99_09650</name>
</gene>
<reference evidence="1" key="1">
    <citation type="journal article" date="2018" name="Genome Biol.">
        <title>SKESA: strategic k-mer extension for scrupulous assemblies.</title>
        <authorList>
            <person name="Souvorov A."/>
            <person name="Agarwala R."/>
            <person name="Lipman D.J."/>
        </authorList>
    </citation>
    <scope>NUCLEOTIDE SEQUENCE</scope>
    <source>
        <strain evidence="1">CL18-200174</strain>
    </source>
</reference>
<comment type="caution">
    <text evidence="1">The sequence shown here is derived from an EMBL/GenBank/DDBJ whole genome shotgun (WGS) entry which is preliminary data.</text>
</comment>
<dbReference type="EMBL" id="DACWOD010000006">
    <property type="protein sequence ID" value="HAU2396586.1"/>
    <property type="molecule type" value="Genomic_DNA"/>
</dbReference>
<proteinExistence type="predicted"/>
<dbReference type="RefSeq" id="WP_027265670.1">
    <property type="nucleotide sequence ID" value="NZ_AP024961.1"/>
</dbReference>
<reference evidence="1" key="2">
    <citation type="submission" date="2019-09" db="EMBL/GenBank/DDBJ databases">
        <authorList>
            <consortium name="NCBI Pathogen Detection Project"/>
        </authorList>
    </citation>
    <scope>NUCLEOTIDE SEQUENCE</scope>
    <source>
        <strain evidence="1">CL18-200174</strain>
    </source>
</reference>
<evidence type="ECO:0000313" key="1">
    <source>
        <dbReference type="EMBL" id="HAU2396586.1"/>
    </source>
</evidence>
<dbReference type="Proteomes" id="UP000863577">
    <property type="component" value="Unassembled WGS sequence"/>
</dbReference>
<name>A0AAN5Q3L0_LEGPN</name>
<sequence length="342" mass="39572">MKNYIENSIKSLHTLLHISDFSSRVKKLSFIIALGMLKKLAENVDLSEAQIREMHDVIVIGAAIYAIKYSYTEGYIETFPEKFKIDTNIPLFKVKLSDLGQINWKESVEDRILIFGYNILFNRKYQGLFDPKDFNPATPLAQLFHSWVDERLAIYHAQEDGPYSPLNNYPQGNYSQISIYQRLKKEPKSWFFSSPIEKELQQANKKLNSNLSAKPALNLVNQIDKVETAFKNKGATFNLDTPSIARVLNLTLGQVDWLLQGYQVAKQRNIPRDVFLLITSYVLKLSIPQTQKVQQQVCHSLHQSTTFLPFWRRIPMLPQIDKVKDERLEQRLMVKAGDAYKI</sequence>
<organism evidence="1 2">
    <name type="scientific">Legionella pneumophila</name>
    <dbReference type="NCBI Taxonomy" id="446"/>
    <lineage>
        <taxon>Bacteria</taxon>
        <taxon>Pseudomonadati</taxon>
        <taxon>Pseudomonadota</taxon>
        <taxon>Gammaproteobacteria</taxon>
        <taxon>Legionellales</taxon>
        <taxon>Legionellaceae</taxon>
        <taxon>Legionella</taxon>
    </lineage>
</organism>
<protein>
    <submittedName>
        <fullName evidence="1">Uncharacterized protein</fullName>
    </submittedName>
</protein>
<dbReference type="AlphaFoldDB" id="A0AAN5Q3L0"/>
<accession>A0AAN5Q3L0</accession>